<evidence type="ECO:0000259" key="2">
    <source>
        <dbReference type="PROSITE" id="PS50222"/>
    </source>
</evidence>
<organism evidence="3 4">
    <name type="scientific">Volvox africanus</name>
    <dbReference type="NCBI Taxonomy" id="51714"/>
    <lineage>
        <taxon>Eukaryota</taxon>
        <taxon>Viridiplantae</taxon>
        <taxon>Chlorophyta</taxon>
        <taxon>core chlorophytes</taxon>
        <taxon>Chlorophyceae</taxon>
        <taxon>CS clade</taxon>
        <taxon>Chlamydomonadales</taxon>
        <taxon>Volvocaceae</taxon>
        <taxon>Volvox</taxon>
    </lineage>
</organism>
<sequence length="216" mass="22909">MRQAIVLCSAAGRASSQSIAARGRTGNVHAATDAVLARRSILLGLAASMASLTSSANGARAKGPLLSDLVRPLVQNMDANGDGLLDVDEVRGALQRNSGITVPRETVVRDVMAPVDFNDDAVLSVDEFSRGMALELEVDDRWMRVMERDGEEGISLEELQLGLGDLGQRGRDVVPAAFKMADKNRNGRLDRGEAQDAMNLIAAGVTGDFGFDDGEV</sequence>
<feature type="domain" description="EF-hand" evidence="2">
    <location>
        <begin position="169"/>
        <end position="204"/>
    </location>
</feature>
<dbReference type="PROSITE" id="PS50222">
    <property type="entry name" value="EF_HAND_2"/>
    <property type="match status" value="1"/>
</dbReference>
<keyword evidence="4" id="KW-1185">Reference proteome</keyword>
<evidence type="ECO:0000256" key="1">
    <source>
        <dbReference type="ARBA" id="ARBA00022837"/>
    </source>
</evidence>
<evidence type="ECO:0000313" key="4">
    <source>
        <dbReference type="Proteomes" id="UP000747399"/>
    </source>
</evidence>
<keyword evidence="1" id="KW-0106">Calcium</keyword>
<dbReference type="PROSITE" id="PS00018">
    <property type="entry name" value="EF_HAND_1"/>
    <property type="match status" value="1"/>
</dbReference>
<comment type="caution">
    <text evidence="3">The sequence shown here is derived from an EMBL/GenBank/DDBJ whole genome shotgun (WGS) entry which is preliminary data.</text>
</comment>
<accession>A0A8J4F639</accession>
<dbReference type="SUPFAM" id="SSF47473">
    <property type="entry name" value="EF-hand"/>
    <property type="match status" value="1"/>
</dbReference>
<dbReference type="GO" id="GO:0005509">
    <property type="term" value="F:calcium ion binding"/>
    <property type="evidence" value="ECO:0007669"/>
    <property type="project" value="InterPro"/>
</dbReference>
<dbReference type="AlphaFoldDB" id="A0A8J4F639"/>
<dbReference type="Pfam" id="PF13499">
    <property type="entry name" value="EF-hand_7"/>
    <property type="match status" value="1"/>
</dbReference>
<reference evidence="3" key="1">
    <citation type="journal article" date="2021" name="Proc. Natl. Acad. Sci. U.S.A.">
        <title>Three genomes in the algal genus Volvox reveal the fate of a haploid sex-determining region after a transition to homothallism.</title>
        <authorList>
            <person name="Yamamoto K."/>
            <person name="Hamaji T."/>
            <person name="Kawai-Toyooka H."/>
            <person name="Matsuzaki R."/>
            <person name="Takahashi F."/>
            <person name="Nishimura Y."/>
            <person name="Kawachi M."/>
            <person name="Noguchi H."/>
            <person name="Minakuchi Y."/>
            <person name="Umen J.G."/>
            <person name="Toyoda A."/>
            <person name="Nozaki H."/>
        </authorList>
    </citation>
    <scope>NUCLEOTIDE SEQUENCE</scope>
    <source>
        <strain evidence="3">NIES-3780</strain>
    </source>
</reference>
<protein>
    <recommendedName>
        <fullName evidence="2">EF-hand domain-containing protein</fullName>
    </recommendedName>
</protein>
<dbReference type="SMART" id="SM00054">
    <property type="entry name" value="EFh"/>
    <property type="match status" value="4"/>
</dbReference>
<dbReference type="EMBL" id="BNCO01000045">
    <property type="protein sequence ID" value="GIL61438.1"/>
    <property type="molecule type" value="Genomic_DNA"/>
</dbReference>
<dbReference type="Gene3D" id="1.10.238.10">
    <property type="entry name" value="EF-hand"/>
    <property type="match status" value="2"/>
</dbReference>
<gene>
    <name evidence="3" type="ORF">Vafri_15878</name>
</gene>
<dbReference type="InterPro" id="IPR011992">
    <property type="entry name" value="EF-hand-dom_pair"/>
</dbReference>
<dbReference type="InterPro" id="IPR002048">
    <property type="entry name" value="EF_hand_dom"/>
</dbReference>
<dbReference type="InterPro" id="IPR018247">
    <property type="entry name" value="EF_Hand_1_Ca_BS"/>
</dbReference>
<name>A0A8J4F639_9CHLO</name>
<proteinExistence type="predicted"/>
<dbReference type="Proteomes" id="UP000747399">
    <property type="component" value="Unassembled WGS sequence"/>
</dbReference>
<dbReference type="Pfam" id="PF13202">
    <property type="entry name" value="EF-hand_5"/>
    <property type="match status" value="1"/>
</dbReference>
<evidence type="ECO:0000313" key="3">
    <source>
        <dbReference type="EMBL" id="GIL61438.1"/>
    </source>
</evidence>